<keyword evidence="2" id="KW-0813">Transport</keyword>
<gene>
    <name evidence="8" type="ORF">BE17_45785</name>
</gene>
<dbReference type="GO" id="GO:0005886">
    <property type="term" value="C:plasma membrane"/>
    <property type="evidence" value="ECO:0007669"/>
    <property type="project" value="UniProtKB-SubCell"/>
</dbReference>
<feature type="transmembrane region" description="Helical" evidence="7">
    <location>
        <begin position="213"/>
        <end position="235"/>
    </location>
</feature>
<feature type="transmembrane region" description="Helical" evidence="7">
    <location>
        <begin position="276"/>
        <end position="293"/>
    </location>
</feature>
<evidence type="ECO:0000256" key="2">
    <source>
        <dbReference type="ARBA" id="ARBA00022448"/>
    </source>
</evidence>
<dbReference type="CDD" id="cd06173">
    <property type="entry name" value="MFS_MefA_like"/>
    <property type="match status" value="1"/>
</dbReference>
<comment type="caution">
    <text evidence="8">The sequence shown here is derived from an EMBL/GenBank/DDBJ whole genome shotgun (WGS) entry which is preliminary data.</text>
</comment>
<proteinExistence type="predicted"/>
<feature type="transmembrane region" description="Helical" evidence="7">
    <location>
        <begin position="36"/>
        <end position="57"/>
    </location>
</feature>
<feature type="transmembrane region" description="Helical" evidence="7">
    <location>
        <begin position="160"/>
        <end position="181"/>
    </location>
</feature>
<evidence type="ECO:0000313" key="9">
    <source>
        <dbReference type="Proteomes" id="UP000075635"/>
    </source>
</evidence>
<keyword evidence="5 7" id="KW-1133">Transmembrane helix</keyword>
<evidence type="ECO:0000256" key="7">
    <source>
        <dbReference type="SAM" id="Phobius"/>
    </source>
</evidence>
<evidence type="ECO:0000256" key="3">
    <source>
        <dbReference type="ARBA" id="ARBA00022475"/>
    </source>
</evidence>
<keyword evidence="3" id="KW-1003">Cell membrane</keyword>
<accession>A0A150RWG6</accession>
<keyword evidence="6 7" id="KW-0472">Membrane</keyword>
<dbReference type="InterPro" id="IPR036259">
    <property type="entry name" value="MFS_trans_sf"/>
</dbReference>
<comment type="subcellular location">
    <subcellularLocation>
        <location evidence="1">Cell membrane</location>
        <topology evidence="1">Multi-pass membrane protein</topology>
    </subcellularLocation>
</comment>
<dbReference type="SUPFAM" id="SSF103473">
    <property type="entry name" value="MFS general substrate transporter"/>
    <property type="match status" value="1"/>
</dbReference>
<dbReference type="EMBL" id="JEMB01001903">
    <property type="protein sequence ID" value="KYF84557.1"/>
    <property type="molecule type" value="Genomic_DNA"/>
</dbReference>
<evidence type="ECO:0000313" key="8">
    <source>
        <dbReference type="EMBL" id="KYF84557.1"/>
    </source>
</evidence>
<dbReference type="Proteomes" id="UP000075635">
    <property type="component" value="Unassembled WGS sequence"/>
</dbReference>
<dbReference type="InterPro" id="IPR011701">
    <property type="entry name" value="MFS"/>
</dbReference>
<keyword evidence="4 7" id="KW-0812">Transmembrane</keyword>
<protein>
    <recommendedName>
        <fullName evidence="10">MFS transporter</fullName>
    </recommendedName>
</protein>
<evidence type="ECO:0000256" key="5">
    <source>
        <dbReference type="ARBA" id="ARBA00022989"/>
    </source>
</evidence>
<evidence type="ECO:0000256" key="4">
    <source>
        <dbReference type="ARBA" id="ARBA00022692"/>
    </source>
</evidence>
<evidence type="ECO:0000256" key="6">
    <source>
        <dbReference type="ARBA" id="ARBA00023136"/>
    </source>
</evidence>
<feature type="transmembrane region" description="Helical" evidence="7">
    <location>
        <begin position="12"/>
        <end position="30"/>
    </location>
</feature>
<evidence type="ECO:0008006" key="10">
    <source>
        <dbReference type="Google" id="ProtNLM"/>
    </source>
</evidence>
<feature type="transmembrane region" description="Helical" evidence="7">
    <location>
        <begin position="99"/>
        <end position="120"/>
    </location>
</feature>
<feature type="transmembrane region" description="Helical" evidence="7">
    <location>
        <begin position="247"/>
        <end position="269"/>
    </location>
</feature>
<name>A0A150RWG6_SORCE</name>
<dbReference type="PANTHER" id="PTHR23513">
    <property type="entry name" value="INTEGRAL MEMBRANE EFFLUX PROTEIN-RELATED"/>
    <property type="match status" value="1"/>
</dbReference>
<dbReference type="GO" id="GO:0022857">
    <property type="term" value="F:transmembrane transporter activity"/>
    <property type="evidence" value="ECO:0007669"/>
    <property type="project" value="InterPro"/>
</dbReference>
<organism evidence="8 9">
    <name type="scientific">Sorangium cellulosum</name>
    <name type="common">Polyangium cellulosum</name>
    <dbReference type="NCBI Taxonomy" id="56"/>
    <lineage>
        <taxon>Bacteria</taxon>
        <taxon>Pseudomonadati</taxon>
        <taxon>Myxococcota</taxon>
        <taxon>Polyangia</taxon>
        <taxon>Polyangiales</taxon>
        <taxon>Polyangiaceae</taxon>
        <taxon>Sorangium</taxon>
    </lineage>
</organism>
<evidence type="ECO:0000256" key="1">
    <source>
        <dbReference type="ARBA" id="ARBA00004651"/>
    </source>
</evidence>
<feature type="transmembrane region" description="Helical" evidence="7">
    <location>
        <begin position="337"/>
        <end position="359"/>
    </location>
</feature>
<sequence>MKAFWILYAGRLLSVLGSALTSFALGVWVYQESASATQYALLMMFSRIPSLLLAPFAGSLVDGVDRRRILVCCAIGELVTSAALVLLQRTGELRVHHVYVLSVVSACLSTFDWLAFSAVTSQMVPREHLGRAGGAAQMGNGVAQLAAPMVSALLLESAGLGGVLLVDCASFVVGLLLLLPVPIPALPAASRADDASPWARLTRGWTYLRTRRGLCWLLGYFAAINLLVGMVNALAAPMLMELASVRAVSVVVTLGGLGLLVGSVVMLAWGGPRRRVHGILGFIALGGAAVAVASTSRALPVVAAGAFVFYLCQPFYGGSSQALWQTQIPAALQGRVFAVRQMVAISTLPLAAAIAGPLAEHVFEPLMRADGALAPLVGQVVGTGRGRGIALLVALAGAAMFVLSMMASRVPALARLEDEPPDDEPLAPAA</sequence>
<feature type="transmembrane region" description="Helical" evidence="7">
    <location>
        <begin position="389"/>
        <end position="407"/>
    </location>
</feature>
<dbReference type="AlphaFoldDB" id="A0A150RWG6"/>
<dbReference type="PANTHER" id="PTHR23513:SF9">
    <property type="entry name" value="ENTEROBACTIN EXPORTER ENTS"/>
    <property type="match status" value="1"/>
</dbReference>
<dbReference type="Gene3D" id="1.20.1250.20">
    <property type="entry name" value="MFS general substrate transporter like domains"/>
    <property type="match status" value="1"/>
</dbReference>
<feature type="transmembrane region" description="Helical" evidence="7">
    <location>
        <begin position="299"/>
        <end position="316"/>
    </location>
</feature>
<dbReference type="Pfam" id="PF07690">
    <property type="entry name" value="MFS_1"/>
    <property type="match status" value="1"/>
</dbReference>
<reference evidence="8 9" key="1">
    <citation type="submission" date="2014-02" db="EMBL/GenBank/DDBJ databases">
        <title>The small core and large imbalanced accessory genome model reveals a collaborative survival strategy of Sorangium cellulosum strains in nature.</title>
        <authorList>
            <person name="Han K."/>
            <person name="Peng R."/>
            <person name="Blom J."/>
            <person name="Li Y.-Z."/>
        </authorList>
    </citation>
    <scope>NUCLEOTIDE SEQUENCE [LARGE SCALE GENOMIC DNA]</scope>
    <source>
        <strain evidence="8 9">So0011-07</strain>
    </source>
</reference>